<feature type="transmembrane region" description="Helical" evidence="1">
    <location>
        <begin position="76"/>
        <end position="99"/>
    </location>
</feature>
<sequence>MLALLNWFVVGFVALGALLGLGVPYALHLDSLKMDKPVVVFRNRPWRNLLGLLLAGMLLGMGIVLVITAVRKIDELYLVLFSLIVATALLVLGATGFWLHVTYWRHDRRAVLTIDRTSQLATYTNAGTTQQFVLADVASITQYDSYRPSGHRMTWDGYNYQIWELHDGTWLVLTCLLYSFSGPEDLLPPVRCRTVRPRICWLPGDPLLNFTFC</sequence>
<dbReference type="OrthoDB" id="885482at2"/>
<feature type="transmembrane region" description="Helical" evidence="1">
    <location>
        <begin position="6"/>
        <end position="27"/>
    </location>
</feature>
<accession>A0A502GSY3</accession>
<comment type="caution">
    <text evidence="3">The sequence shown here is derived from an EMBL/GenBank/DDBJ whole genome shotgun (WGS) entry which is preliminary data.</text>
</comment>
<dbReference type="InterPro" id="IPR058916">
    <property type="entry name" value="PH_40"/>
</dbReference>
<protein>
    <recommendedName>
        <fullName evidence="2">PH domain-containing protein</fullName>
    </recommendedName>
</protein>
<dbReference type="Proteomes" id="UP000317646">
    <property type="component" value="Unassembled WGS sequence"/>
</dbReference>
<keyword evidence="1" id="KW-0812">Transmembrane</keyword>
<name>A0A502GSY3_9BACT</name>
<dbReference type="AlphaFoldDB" id="A0A502GSY3"/>
<keyword evidence="1" id="KW-0472">Membrane</keyword>
<proteinExistence type="predicted"/>
<dbReference type="Pfam" id="PF26566">
    <property type="entry name" value="PH_40"/>
    <property type="match status" value="1"/>
</dbReference>
<dbReference type="EMBL" id="RCYZ01000005">
    <property type="protein sequence ID" value="TPG65487.1"/>
    <property type="molecule type" value="Genomic_DNA"/>
</dbReference>
<reference evidence="3 4" key="1">
    <citation type="journal article" date="2019" name="Environ. Microbiol.">
        <title>Species interactions and distinct microbial communities in high Arctic permafrost affected cryosols are associated with the CH4 and CO2 gas fluxes.</title>
        <authorList>
            <person name="Altshuler I."/>
            <person name="Hamel J."/>
            <person name="Turney S."/>
            <person name="Magnuson E."/>
            <person name="Levesque R."/>
            <person name="Greer C."/>
            <person name="Whyte L.G."/>
        </authorList>
    </citation>
    <scope>NUCLEOTIDE SEQUENCE [LARGE SCALE GENOMIC DNA]</scope>
    <source>
        <strain evidence="3 4">S9.2P</strain>
    </source>
</reference>
<evidence type="ECO:0000313" key="4">
    <source>
        <dbReference type="Proteomes" id="UP000317646"/>
    </source>
</evidence>
<keyword evidence="4" id="KW-1185">Reference proteome</keyword>
<feature type="transmembrane region" description="Helical" evidence="1">
    <location>
        <begin position="48"/>
        <end position="70"/>
    </location>
</feature>
<evidence type="ECO:0000259" key="2">
    <source>
        <dbReference type="Pfam" id="PF26566"/>
    </source>
</evidence>
<feature type="domain" description="PH" evidence="2">
    <location>
        <begin position="41"/>
        <end position="179"/>
    </location>
</feature>
<evidence type="ECO:0000256" key="1">
    <source>
        <dbReference type="SAM" id="Phobius"/>
    </source>
</evidence>
<keyword evidence="1" id="KW-1133">Transmembrane helix</keyword>
<evidence type="ECO:0000313" key="3">
    <source>
        <dbReference type="EMBL" id="TPG65487.1"/>
    </source>
</evidence>
<gene>
    <name evidence="3" type="ORF">EAH73_13535</name>
</gene>
<organism evidence="3 4">
    <name type="scientific">Hymenobacter nivis</name>
    <dbReference type="NCBI Taxonomy" id="1850093"/>
    <lineage>
        <taxon>Bacteria</taxon>
        <taxon>Pseudomonadati</taxon>
        <taxon>Bacteroidota</taxon>
        <taxon>Cytophagia</taxon>
        <taxon>Cytophagales</taxon>
        <taxon>Hymenobacteraceae</taxon>
        <taxon>Hymenobacter</taxon>
    </lineage>
</organism>
<dbReference type="RefSeq" id="WP_140467415.1">
    <property type="nucleotide sequence ID" value="NZ_RCYZ01000005.1"/>
</dbReference>